<evidence type="ECO:0000313" key="1">
    <source>
        <dbReference type="Proteomes" id="UP000887565"/>
    </source>
</evidence>
<accession>A0A915J1M0</accession>
<dbReference type="AlphaFoldDB" id="A0A915J1M0"/>
<reference evidence="2" key="1">
    <citation type="submission" date="2022-11" db="UniProtKB">
        <authorList>
            <consortium name="WormBaseParasite"/>
        </authorList>
    </citation>
    <scope>IDENTIFICATION</scope>
</reference>
<dbReference type="WBParaSite" id="nRc.2.0.1.t20295-RA">
    <property type="protein sequence ID" value="nRc.2.0.1.t20295-RA"/>
    <property type="gene ID" value="nRc.2.0.1.g20295"/>
</dbReference>
<protein>
    <submittedName>
        <fullName evidence="2">Uncharacterized protein</fullName>
    </submittedName>
</protein>
<proteinExistence type="predicted"/>
<dbReference type="Proteomes" id="UP000887565">
    <property type="component" value="Unplaced"/>
</dbReference>
<evidence type="ECO:0000313" key="2">
    <source>
        <dbReference type="WBParaSite" id="nRc.2.0.1.t20295-RA"/>
    </source>
</evidence>
<name>A0A915J1M0_ROMCU</name>
<organism evidence="1 2">
    <name type="scientific">Romanomermis culicivorax</name>
    <name type="common">Nematode worm</name>
    <dbReference type="NCBI Taxonomy" id="13658"/>
    <lineage>
        <taxon>Eukaryota</taxon>
        <taxon>Metazoa</taxon>
        <taxon>Ecdysozoa</taxon>
        <taxon>Nematoda</taxon>
        <taxon>Enoplea</taxon>
        <taxon>Dorylaimia</taxon>
        <taxon>Mermithida</taxon>
        <taxon>Mermithoidea</taxon>
        <taxon>Mermithidae</taxon>
        <taxon>Romanomermis</taxon>
    </lineage>
</organism>
<keyword evidence="1" id="KW-1185">Reference proteome</keyword>
<sequence>MSKLEEKFDQLKNNLRPLSPAISQPPVDRRIKLPIPRAKTEEKPADSTISLNKQTNLNFMVSKFKQQISNMVQKSTLTPEQQCKVEKILISNRALFSLEGDPPTITYLVQHHIDAGDARPVAKHYYRGTIQQRHIV</sequence>